<evidence type="ECO:0000313" key="1">
    <source>
        <dbReference type="EMBL" id="GAG65423.1"/>
    </source>
</evidence>
<dbReference type="AlphaFoldDB" id="X0ZY70"/>
<gene>
    <name evidence="1" type="ORF">S01H4_10512</name>
</gene>
<name>X0ZY70_9ZZZZ</name>
<reference evidence="1" key="1">
    <citation type="journal article" date="2014" name="Front. Microbiol.">
        <title>High frequency of phylogenetically diverse reductive dehalogenase-homologous genes in deep subseafloor sedimentary metagenomes.</title>
        <authorList>
            <person name="Kawai M."/>
            <person name="Futagami T."/>
            <person name="Toyoda A."/>
            <person name="Takaki Y."/>
            <person name="Nishi S."/>
            <person name="Hori S."/>
            <person name="Arai W."/>
            <person name="Tsubouchi T."/>
            <person name="Morono Y."/>
            <person name="Uchiyama I."/>
            <person name="Ito T."/>
            <person name="Fujiyama A."/>
            <person name="Inagaki F."/>
            <person name="Takami H."/>
        </authorList>
    </citation>
    <scope>NUCLEOTIDE SEQUENCE</scope>
    <source>
        <strain evidence="1">Expedition CK06-06</strain>
    </source>
</reference>
<organism evidence="1">
    <name type="scientific">marine sediment metagenome</name>
    <dbReference type="NCBI Taxonomy" id="412755"/>
    <lineage>
        <taxon>unclassified sequences</taxon>
        <taxon>metagenomes</taxon>
        <taxon>ecological metagenomes</taxon>
    </lineage>
</organism>
<accession>X0ZY70</accession>
<proteinExistence type="predicted"/>
<comment type="caution">
    <text evidence="1">The sequence shown here is derived from an EMBL/GenBank/DDBJ whole genome shotgun (WGS) entry which is preliminary data.</text>
</comment>
<sequence>MMVKVKCLNCGFIWEISNWATDFPKASGTRCPNCRSNNFKECNSNEIKVRRRKN</sequence>
<dbReference type="EMBL" id="BART01004041">
    <property type="protein sequence ID" value="GAG65423.1"/>
    <property type="molecule type" value="Genomic_DNA"/>
</dbReference>
<protein>
    <submittedName>
        <fullName evidence="1">Uncharacterized protein</fullName>
    </submittedName>
</protein>